<dbReference type="EMBL" id="LT670817">
    <property type="protein sequence ID" value="SHH84885.1"/>
    <property type="molecule type" value="Genomic_DNA"/>
</dbReference>
<organism evidence="1 2">
    <name type="scientific">Bradyrhizobium erythrophlei</name>
    <dbReference type="NCBI Taxonomy" id="1437360"/>
    <lineage>
        <taxon>Bacteria</taxon>
        <taxon>Pseudomonadati</taxon>
        <taxon>Pseudomonadota</taxon>
        <taxon>Alphaproteobacteria</taxon>
        <taxon>Hyphomicrobiales</taxon>
        <taxon>Nitrobacteraceae</taxon>
        <taxon>Bradyrhizobium</taxon>
    </lineage>
</organism>
<dbReference type="Proteomes" id="UP000189796">
    <property type="component" value="Chromosome I"/>
</dbReference>
<dbReference type="RefSeq" id="WP_079604870.1">
    <property type="nucleotide sequence ID" value="NZ_LT670817.1"/>
</dbReference>
<evidence type="ECO:0000313" key="2">
    <source>
        <dbReference type="Proteomes" id="UP000189796"/>
    </source>
</evidence>
<protein>
    <submittedName>
        <fullName evidence="1">Uncharacterized protein</fullName>
    </submittedName>
</protein>
<proteinExistence type="predicted"/>
<name>A0A1M5WBK3_9BRAD</name>
<reference evidence="1 2" key="1">
    <citation type="submission" date="2016-11" db="EMBL/GenBank/DDBJ databases">
        <authorList>
            <person name="Jaros S."/>
            <person name="Januszkiewicz K."/>
            <person name="Wedrychowicz H."/>
        </authorList>
    </citation>
    <scope>NUCLEOTIDE SEQUENCE [LARGE SCALE GENOMIC DNA]</scope>
    <source>
        <strain evidence="1 2">GAS138</strain>
    </source>
</reference>
<dbReference type="OrthoDB" id="8234117at2"/>
<evidence type="ECO:0000313" key="1">
    <source>
        <dbReference type="EMBL" id="SHH84885.1"/>
    </source>
</evidence>
<dbReference type="AlphaFoldDB" id="A0A1M5WBK3"/>
<sequence length="149" mass="16521">MDPAILSATSALIGSLIGGVSTFAASWLTQHRQLRIQLLLQEAAKRETLYAEFIIEASKRLTEAWGKQAEGPDVLAGLYAVMERMRLISSSPVLHAAEQVIRKVTGAYADSNKTFDDMRKHLEGTSIHWDNPLEDFTEACKAELYALRS</sequence>
<accession>A0A1M5WBK3</accession>
<gene>
    <name evidence="1" type="ORF">SAMN05443248_6473</name>
</gene>